<proteinExistence type="predicted"/>
<reference evidence="4 5" key="1">
    <citation type="submission" date="2014-06" db="EMBL/GenBank/DDBJ databases">
        <authorList>
            <consortium name="DOE Joint Genome Institute"/>
            <person name="Kuo A."/>
            <person name="Kohler A."/>
            <person name="Nagy L.G."/>
            <person name="Floudas D."/>
            <person name="Copeland A."/>
            <person name="Barry K.W."/>
            <person name="Cichocki N."/>
            <person name="Veneault-Fourrey C."/>
            <person name="LaButti K."/>
            <person name="Lindquist E.A."/>
            <person name="Lipzen A."/>
            <person name="Lundell T."/>
            <person name="Morin E."/>
            <person name="Murat C."/>
            <person name="Sun H."/>
            <person name="Tunlid A."/>
            <person name="Henrissat B."/>
            <person name="Grigoriev I.V."/>
            <person name="Hibbett D.S."/>
            <person name="Martin F."/>
            <person name="Nordberg H.P."/>
            <person name="Cantor M.N."/>
            <person name="Hua S.X."/>
        </authorList>
    </citation>
    <scope>NUCLEOTIDE SEQUENCE [LARGE SCALE GENOMIC DNA]</scope>
    <source>
        <strain evidence="4 5">ATCC 200175</strain>
    </source>
</reference>
<dbReference type="PANTHER" id="PTHR10039">
    <property type="entry name" value="AMELOGENIN"/>
    <property type="match status" value="1"/>
</dbReference>
<dbReference type="OrthoDB" id="2667089at2759"/>
<keyword evidence="1" id="KW-0677">Repeat</keyword>
<evidence type="ECO:0000256" key="2">
    <source>
        <dbReference type="SAM" id="MobiDB-lite"/>
    </source>
</evidence>
<accession>A0A0C9THF9</accession>
<evidence type="ECO:0000313" key="5">
    <source>
        <dbReference type="Proteomes" id="UP000053647"/>
    </source>
</evidence>
<sequence length="771" mass="88144">MDSPPNVKEVAIQLAQTASKTALTFYRFLPSDPAGELADCRRRLFEEYLTLSGVSDTVKALIEDNDKRKLKGSEEYIEHTRRLEEIWAPDGPMTECNQRMDRVLADLEKTLMDNAQSNRKPPWPIQQAAMAEEIERIQVYKKAITTAIHADFCESDREVDPKTQLATDIVTWLNILESSEKQRFMSRQRQAGTCRWIVDEKVCKPYHEWSSATEGFLWLCGKAGSGKSVLAAAVIDHVITGSLEEEEKKEKQKPNKEDSDESEAEELPMTALTQQEPYPDGFLAFFFCDLRDARTLRTPTILTSLFSQFLQVEKPDLAVTFPDLVQWYSDGHSPPADVETLQNLLLRAMRLHTKRTIIIDGLNECDDPPTLLHCFEKLLAEKNVRLFVTSRPEPVILAQYQDRPTINLEEYLEHASKDIHKSLVEQMIAHIRLQSIAPARKEKLADSMTQKSNGSFWYSQCALDSLYVCATVGQVHEMVAALPEHLDSLYNNILRGVHKRSTDAKTIVQMAVRWLGGTLRPMSMSQIIEAVKIELGATILNDDLTIVSEGDMLMICGDLVRLNERTASFGLAHSTVRAYLTQSPPEDKEQLHRYFFDSHDVHRDLALRSITYIMTEDIDKTICKSETLTYLFDTSKFHYLIDHCPMIPYVFDGGFEHLQHITQEDDAVIDLLTNLQKQIRERPEKYRRVLDSLHDHTGGTAYEWIVEEQELALVILVRFGPPWMVKRFLLRRPDLLKGEEKDKLLARVEKLGRAVELREVLVDVVKQTVGA</sequence>
<dbReference type="HOGENOM" id="CLU_362500_0_0_1"/>
<feature type="domain" description="Nephrocystin 3-like N-terminal" evidence="3">
    <location>
        <begin position="192"/>
        <end position="391"/>
    </location>
</feature>
<dbReference type="Gene3D" id="3.40.50.300">
    <property type="entry name" value="P-loop containing nucleotide triphosphate hydrolases"/>
    <property type="match status" value="1"/>
</dbReference>
<feature type="compositionally biased region" description="Basic and acidic residues" evidence="2">
    <location>
        <begin position="246"/>
        <end position="257"/>
    </location>
</feature>
<dbReference type="PANTHER" id="PTHR10039:SF14">
    <property type="entry name" value="NACHT DOMAIN-CONTAINING PROTEIN"/>
    <property type="match status" value="1"/>
</dbReference>
<feature type="region of interest" description="Disordered" evidence="2">
    <location>
        <begin position="244"/>
        <end position="271"/>
    </location>
</feature>
<evidence type="ECO:0000256" key="1">
    <source>
        <dbReference type="ARBA" id="ARBA00022737"/>
    </source>
</evidence>
<dbReference type="InterPro" id="IPR056884">
    <property type="entry name" value="NPHP3-like_N"/>
</dbReference>
<dbReference type="Proteomes" id="UP000053647">
    <property type="component" value="Unassembled WGS sequence"/>
</dbReference>
<evidence type="ECO:0000259" key="3">
    <source>
        <dbReference type="Pfam" id="PF24883"/>
    </source>
</evidence>
<gene>
    <name evidence="4" type="ORF">PAXINDRAFT_103237</name>
</gene>
<dbReference type="SUPFAM" id="SSF52540">
    <property type="entry name" value="P-loop containing nucleoside triphosphate hydrolases"/>
    <property type="match status" value="1"/>
</dbReference>
<keyword evidence="5" id="KW-1185">Reference proteome</keyword>
<dbReference type="EMBL" id="KN820176">
    <property type="protein sequence ID" value="KIJ06756.1"/>
    <property type="molecule type" value="Genomic_DNA"/>
</dbReference>
<name>A0A0C9THF9_PAXIN</name>
<dbReference type="Pfam" id="PF24883">
    <property type="entry name" value="NPHP3_N"/>
    <property type="match status" value="1"/>
</dbReference>
<dbReference type="InterPro" id="IPR027417">
    <property type="entry name" value="P-loop_NTPase"/>
</dbReference>
<dbReference type="AlphaFoldDB" id="A0A0C9THF9"/>
<evidence type="ECO:0000313" key="4">
    <source>
        <dbReference type="EMBL" id="KIJ06756.1"/>
    </source>
</evidence>
<protein>
    <submittedName>
        <fullName evidence="4">Unplaced genomic scaffold PAXINscaffold_854, whole genome shotgun sequence</fullName>
    </submittedName>
</protein>
<organism evidence="4 5">
    <name type="scientific">Paxillus involutus ATCC 200175</name>
    <dbReference type="NCBI Taxonomy" id="664439"/>
    <lineage>
        <taxon>Eukaryota</taxon>
        <taxon>Fungi</taxon>
        <taxon>Dikarya</taxon>
        <taxon>Basidiomycota</taxon>
        <taxon>Agaricomycotina</taxon>
        <taxon>Agaricomycetes</taxon>
        <taxon>Agaricomycetidae</taxon>
        <taxon>Boletales</taxon>
        <taxon>Paxilineae</taxon>
        <taxon>Paxillaceae</taxon>
        <taxon>Paxillus</taxon>
    </lineage>
</organism>
<reference evidence="5" key="2">
    <citation type="submission" date="2015-01" db="EMBL/GenBank/DDBJ databases">
        <title>Evolutionary Origins and Diversification of the Mycorrhizal Mutualists.</title>
        <authorList>
            <consortium name="DOE Joint Genome Institute"/>
            <consortium name="Mycorrhizal Genomics Consortium"/>
            <person name="Kohler A."/>
            <person name="Kuo A."/>
            <person name="Nagy L.G."/>
            <person name="Floudas D."/>
            <person name="Copeland A."/>
            <person name="Barry K.W."/>
            <person name="Cichocki N."/>
            <person name="Veneault-Fourrey C."/>
            <person name="LaButti K."/>
            <person name="Lindquist E.A."/>
            <person name="Lipzen A."/>
            <person name="Lundell T."/>
            <person name="Morin E."/>
            <person name="Murat C."/>
            <person name="Riley R."/>
            <person name="Ohm R."/>
            <person name="Sun H."/>
            <person name="Tunlid A."/>
            <person name="Henrissat B."/>
            <person name="Grigoriev I.V."/>
            <person name="Hibbett D.S."/>
            <person name="Martin F."/>
        </authorList>
    </citation>
    <scope>NUCLEOTIDE SEQUENCE [LARGE SCALE GENOMIC DNA]</scope>
    <source>
        <strain evidence="5">ATCC 200175</strain>
    </source>
</reference>